<sequence length="25" mass="3065">MGCSIFLLWCVYFFSHQHLKRTFLS</sequence>
<proteinExistence type="predicted"/>
<evidence type="ECO:0000313" key="1">
    <source>
        <dbReference type="EMBL" id="OXU16912.1"/>
    </source>
</evidence>
<gene>
    <name evidence="1" type="ORF">TSAR_013272</name>
</gene>
<evidence type="ECO:0000313" key="2">
    <source>
        <dbReference type="Proteomes" id="UP000215335"/>
    </source>
</evidence>
<reference evidence="1 2" key="1">
    <citation type="journal article" date="2017" name="Curr. Biol.">
        <title>The Evolution of Venom by Co-option of Single-Copy Genes.</title>
        <authorList>
            <person name="Martinson E.O."/>
            <person name="Mrinalini"/>
            <person name="Kelkar Y.D."/>
            <person name="Chang C.H."/>
            <person name="Werren J.H."/>
        </authorList>
    </citation>
    <scope>NUCLEOTIDE SEQUENCE [LARGE SCALE GENOMIC DNA]</scope>
    <source>
        <strain evidence="1 2">Alberta</strain>
        <tissue evidence="1">Whole body</tissue>
    </source>
</reference>
<protein>
    <submittedName>
        <fullName evidence="1">Uncharacterized protein</fullName>
    </submittedName>
</protein>
<comment type="caution">
    <text evidence="1">The sequence shown here is derived from an EMBL/GenBank/DDBJ whole genome shotgun (WGS) entry which is preliminary data.</text>
</comment>
<name>A0A232EF21_9HYME</name>
<organism evidence="1 2">
    <name type="scientific">Trichomalopsis sarcophagae</name>
    <dbReference type="NCBI Taxonomy" id="543379"/>
    <lineage>
        <taxon>Eukaryota</taxon>
        <taxon>Metazoa</taxon>
        <taxon>Ecdysozoa</taxon>
        <taxon>Arthropoda</taxon>
        <taxon>Hexapoda</taxon>
        <taxon>Insecta</taxon>
        <taxon>Pterygota</taxon>
        <taxon>Neoptera</taxon>
        <taxon>Endopterygota</taxon>
        <taxon>Hymenoptera</taxon>
        <taxon>Apocrita</taxon>
        <taxon>Proctotrupomorpha</taxon>
        <taxon>Chalcidoidea</taxon>
        <taxon>Pteromalidae</taxon>
        <taxon>Pteromalinae</taxon>
        <taxon>Trichomalopsis</taxon>
    </lineage>
</organism>
<dbReference type="Proteomes" id="UP000215335">
    <property type="component" value="Unassembled WGS sequence"/>
</dbReference>
<dbReference type="EMBL" id="NNAY01005188">
    <property type="protein sequence ID" value="OXU16912.1"/>
    <property type="molecule type" value="Genomic_DNA"/>
</dbReference>
<dbReference type="AlphaFoldDB" id="A0A232EF21"/>
<accession>A0A232EF21</accession>
<keyword evidence="2" id="KW-1185">Reference proteome</keyword>